<evidence type="ECO:0000313" key="4">
    <source>
        <dbReference type="EMBL" id="GAA2099720.1"/>
    </source>
</evidence>
<reference evidence="4 5" key="1">
    <citation type="journal article" date="2019" name="Int. J. Syst. Evol. Microbiol.">
        <title>The Global Catalogue of Microorganisms (GCM) 10K type strain sequencing project: providing services to taxonomists for standard genome sequencing and annotation.</title>
        <authorList>
            <consortium name="The Broad Institute Genomics Platform"/>
            <consortium name="The Broad Institute Genome Sequencing Center for Infectious Disease"/>
            <person name="Wu L."/>
            <person name="Ma J."/>
        </authorList>
    </citation>
    <scope>NUCLEOTIDE SEQUENCE [LARGE SCALE GENOMIC DNA]</scope>
    <source>
        <strain evidence="4 5">JCM 15478</strain>
    </source>
</reference>
<organism evidence="4 5">
    <name type="scientific">Streptomyces albiaxialis</name>
    <dbReference type="NCBI Taxonomy" id="329523"/>
    <lineage>
        <taxon>Bacteria</taxon>
        <taxon>Bacillati</taxon>
        <taxon>Actinomycetota</taxon>
        <taxon>Actinomycetes</taxon>
        <taxon>Kitasatosporales</taxon>
        <taxon>Streptomycetaceae</taxon>
        <taxon>Streptomyces</taxon>
    </lineage>
</organism>
<keyword evidence="5" id="KW-1185">Reference proteome</keyword>
<feature type="compositionally biased region" description="Acidic residues" evidence="1">
    <location>
        <begin position="225"/>
        <end position="238"/>
    </location>
</feature>
<dbReference type="Gene3D" id="3.40.50.720">
    <property type="entry name" value="NAD(P)-binding Rossmann-like Domain"/>
    <property type="match status" value="2"/>
</dbReference>
<feature type="compositionally biased region" description="Basic and acidic residues" evidence="1">
    <location>
        <begin position="630"/>
        <end position="648"/>
    </location>
</feature>
<dbReference type="PROSITE" id="PS51201">
    <property type="entry name" value="RCK_N"/>
    <property type="match status" value="2"/>
</dbReference>
<evidence type="ECO:0000256" key="1">
    <source>
        <dbReference type="SAM" id="MobiDB-lite"/>
    </source>
</evidence>
<proteinExistence type="predicted"/>
<sequence length="686" mass="72235">MFIGVRAEAGEDAEAMADSLGGDRRRGHMVVCGDNSLAQRLTKELASIYGQRVTVVLPSLRGGDHGPQIAELVGSRRFRVDAVEAQVPDDEALIRAGLRGASALALTSGDDQLNTHIALRARRINPEVRLVIRMFNRTLGGYLESLLDRAAQVASPHLDDAALEVSTTVLSDSDTAAPSLVAAAVVGSEKVVYADGLLLRAKERTLGTAARRDPLCTLALMPGSDDADEGEADADDGGPEGRGPEAGSPEAGSPEAGGPAGGRPGEGRRRGRRTGGPVLLPDDASLEGLPPQRGAVVLEAITRSPGPPPPRPPRLPRLLAFKELFSRKLRYSLLALTGVVIALAAFNWWISGDSPAHAAYVTLLDVFGINDPKTDEPADEQLLQLLAGFAGMLLLPLFLAIVLESYGAFRQATALPDPPRGMSGHIVLLGLGKVGSRVLEELLEHGIPVVCVERDIEARGVALAREKRVPTLIADVTESGVLEDARIRRARALLALTSSDGTNLEASLYARQLKPEIRVVMRLFDDEFATTVYRTLRDTYPAAQTRSRSVSALAAPAFAGAMMGRRVLGAIPVGRRVLVFATVDVAGNALLEGRTVAEAFRAGAWRVLSRSGEDVGDPDSTDGPGGPDSRPPDGADDSEHAEDGDGADRPLAAGDRVIVAATRRGLGELLAESPDGLSGITVPRPA</sequence>
<name>A0ABN2WVC5_9ACTN</name>
<dbReference type="SUPFAM" id="SSF51735">
    <property type="entry name" value="NAD(P)-binding Rossmann-fold domains"/>
    <property type="match status" value="2"/>
</dbReference>
<dbReference type="EMBL" id="BAAAPE010000022">
    <property type="protein sequence ID" value="GAA2099720.1"/>
    <property type="molecule type" value="Genomic_DNA"/>
</dbReference>
<dbReference type="Pfam" id="PF02254">
    <property type="entry name" value="TrkA_N"/>
    <property type="match status" value="2"/>
</dbReference>
<dbReference type="InterPro" id="IPR036291">
    <property type="entry name" value="NAD(P)-bd_dom_sf"/>
</dbReference>
<accession>A0ABN2WVC5</accession>
<gene>
    <name evidence="4" type="ORF">GCM10009801_71640</name>
</gene>
<feature type="region of interest" description="Disordered" evidence="1">
    <location>
        <begin position="610"/>
        <end position="654"/>
    </location>
</feature>
<dbReference type="InterPro" id="IPR003148">
    <property type="entry name" value="RCK_N"/>
</dbReference>
<feature type="transmembrane region" description="Helical" evidence="2">
    <location>
        <begin position="382"/>
        <end position="403"/>
    </location>
</feature>
<evidence type="ECO:0000259" key="3">
    <source>
        <dbReference type="PROSITE" id="PS51201"/>
    </source>
</evidence>
<feature type="transmembrane region" description="Helical" evidence="2">
    <location>
        <begin position="331"/>
        <end position="350"/>
    </location>
</feature>
<feature type="domain" description="RCK N-terminal" evidence="3">
    <location>
        <begin position="26"/>
        <end position="155"/>
    </location>
</feature>
<dbReference type="InterPro" id="IPR050721">
    <property type="entry name" value="Trk_Ktr_HKT_K-transport"/>
</dbReference>
<feature type="region of interest" description="Disordered" evidence="1">
    <location>
        <begin position="219"/>
        <end position="289"/>
    </location>
</feature>
<evidence type="ECO:0000313" key="5">
    <source>
        <dbReference type="Proteomes" id="UP001500016"/>
    </source>
</evidence>
<dbReference type="PANTHER" id="PTHR43833">
    <property type="entry name" value="POTASSIUM CHANNEL PROTEIN 2-RELATED-RELATED"/>
    <property type="match status" value="1"/>
</dbReference>
<dbReference type="Proteomes" id="UP001500016">
    <property type="component" value="Unassembled WGS sequence"/>
</dbReference>
<feature type="compositionally biased region" description="Low complexity" evidence="1">
    <location>
        <begin position="245"/>
        <end position="257"/>
    </location>
</feature>
<keyword evidence="2" id="KW-1133">Transmembrane helix</keyword>
<keyword evidence="2" id="KW-0812">Transmembrane</keyword>
<keyword evidence="2" id="KW-0472">Membrane</keyword>
<protein>
    <submittedName>
        <fullName evidence="4">NAD-binding protein</fullName>
    </submittedName>
</protein>
<comment type="caution">
    <text evidence="4">The sequence shown here is derived from an EMBL/GenBank/DDBJ whole genome shotgun (WGS) entry which is preliminary data.</text>
</comment>
<evidence type="ECO:0000256" key="2">
    <source>
        <dbReference type="SAM" id="Phobius"/>
    </source>
</evidence>
<feature type="domain" description="RCK N-terminal" evidence="3">
    <location>
        <begin position="423"/>
        <end position="541"/>
    </location>
</feature>
<dbReference type="PANTHER" id="PTHR43833:SF11">
    <property type="entry name" value="VOLTAGE-GATED POTASSIUM CHANNEL KCH"/>
    <property type="match status" value="1"/>
</dbReference>